<evidence type="ECO:0000313" key="2">
    <source>
        <dbReference type="EMBL" id="JAP48841.1"/>
    </source>
</evidence>
<protein>
    <submittedName>
        <fullName evidence="2">Uncharacterized protein</fullName>
    </submittedName>
</protein>
<sequence>MHFKRAPGEIPFTASLVLLLLPWNTPQSQGAFSTASEEIFLTDTNPGTLIDMFHQTPSYVYIAGTYEDTSHNVSFSCSPDSLLALNNTKTTTHIRLCCTVGDDEDSWCHEVTDLNRSMECDGLQLSYAHASFLFTLLLPPLDDRSNEARDATFYCLLHASLDADDHLVIRSGLLTLRDALAHAANLDIQDSSPGIHLLPPVLDARDFPLVLSCGNLADSVPSWPPWMTSVWSHTVLFEWVFCHLKSDSPLPLPVCAKTGTPIDAASGGGEDLLVSPSSTLYITSERALRGHPNTILMCRYAPRRVAVSTYASRASTYLSPPLLLEGFSFVPEHSPSNNNSTKRTPAITRFPPAHARYVLLEGSTLRTPFRLFGVYGQAPGLVGGQALWFKDGVRVKGGRFSLELPQHVDRSLAGVYEQWVLTADGRNLTSRTEIVVVGPPRLTVDCIPELTYVLDGSDFSVRCQIKGLDTARVRIGVNGCEGSNFKELSEEIHRLAKPPMSELHLRRASILLTASAEGYVEFRVENLRMGQSFHLIIRAFNAFGESHQSGTVLVIEKPVLRRAPAFASCSSCMTSECGSEPYTVSCTLEESYVKRLAGRYRITVKQDWLINRNWTLENLTNATSSLSAYFKFDPANPTSLTVSPAHPFRSPGSERIVVVEGAGQSTKKPTLPLTLEEAIALETRRRPLALHLECRVRLYLRAAGVSFEAPPHLQSARLADKHLIFDSSLEPAAPLTTPSPAVANAFTALCRFVPESAEQESRYFPTYLRFAVVPGAIQDPNIYLSAQNPSAHLDASHNSFRSIYILRIGPALSLTFSCFSNYRVGLLRSIQFCCERDGLTPPTCHDLVATASPRRGGLSICPDLPDTLVYSYQLTTGAVLNLTFNPAFQRKSGYNYAISCRLSDADSFLESAPLLLRDAGHFVNHLLPPTTNSTEVLVVNATDPPHLFTCGDFFTADWPAWMTTLWLRLAPFRWGFCWVGEG</sequence>
<dbReference type="AlphaFoldDB" id="A0A0X3PA59"/>
<feature type="non-terminal residue" evidence="2">
    <location>
        <position position="982"/>
    </location>
</feature>
<name>A0A0X3PA59_SCHSO</name>
<evidence type="ECO:0000256" key="1">
    <source>
        <dbReference type="SAM" id="SignalP"/>
    </source>
</evidence>
<feature type="signal peptide" evidence="1">
    <location>
        <begin position="1"/>
        <end position="30"/>
    </location>
</feature>
<reference evidence="2" key="1">
    <citation type="submission" date="2016-01" db="EMBL/GenBank/DDBJ databases">
        <title>Reference transcriptome for the parasite Schistocephalus solidus: insights into the molecular evolution of parasitism.</title>
        <authorList>
            <person name="Hebert F.O."/>
            <person name="Grambauer S."/>
            <person name="Barber I."/>
            <person name="Landry C.R."/>
            <person name="Aubin-Horth N."/>
        </authorList>
    </citation>
    <scope>NUCLEOTIDE SEQUENCE</scope>
</reference>
<organism evidence="2">
    <name type="scientific">Schistocephalus solidus</name>
    <name type="common">Tapeworm</name>
    <dbReference type="NCBI Taxonomy" id="70667"/>
    <lineage>
        <taxon>Eukaryota</taxon>
        <taxon>Metazoa</taxon>
        <taxon>Spiralia</taxon>
        <taxon>Lophotrochozoa</taxon>
        <taxon>Platyhelminthes</taxon>
        <taxon>Cestoda</taxon>
        <taxon>Eucestoda</taxon>
        <taxon>Diphyllobothriidea</taxon>
        <taxon>Diphyllobothriidae</taxon>
        <taxon>Schistocephalus</taxon>
    </lineage>
</organism>
<keyword evidence="1" id="KW-0732">Signal</keyword>
<dbReference type="EMBL" id="GEEE01014384">
    <property type="protein sequence ID" value="JAP48841.1"/>
    <property type="molecule type" value="Transcribed_RNA"/>
</dbReference>
<proteinExistence type="predicted"/>
<accession>A0A0X3PA59</accession>
<gene>
    <name evidence="2" type="ORF">TR165151</name>
</gene>
<feature type="chain" id="PRO_5007050992" evidence="1">
    <location>
        <begin position="31"/>
        <end position="982"/>
    </location>
</feature>